<evidence type="ECO:0000259" key="1">
    <source>
        <dbReference type="Pfam" id="PF13302"/>
    </source>
</evidence>
<comment type="caution">
    <text evidence="2">The sequence shown here is derived from an EMBL/GenBank/DDBJ whole genome shotgun (WGS) entry which is preliminary data.</text>
</comment>
<dbReference type="PANTHER" id="PTHR43792">
    <property type="entry name" value="GNAT FAMILY, PUTATIVE (AFU_ORTHOLOGUE AFUA_3G00765)-RELATED-RELATED"/>
    <property type="match status" value="1"/>
</dbReference>
<organism evidence="2 3">
    <name type="scientific">Sphingomonas gilva</name>
    <dbReference type="NCBI Taxonomy" id="2305907"/>
    <lineage>
        <taxon>Bacteria</taxon>
        <taxon>Pseudomonadati</taxon>
        <taxon>Pseudomonadota</taxon>
        <taxon>Alphaproteobacteria</taxon>
        <taxon>Sphingomonadales</taxon>
        <taxon>Sphingomonadaceae</taxon>
        <taxon>Sphingomonas</taxon>
    </lineage>
</organism>
<dbReference type="InterPro" id="IPR016181">
    <property type="entry name" value="Acyl_CoA_acyltransferase"/>
</dbReference>
<keyword evidence="3" id="KW-1185">Reference proteome</keyword>
<dbReference type="RefSeq" id="WP_118862549.1">
    <property type="nucleotide sequence ID" value="NZ_QWLV01000001.1"/>
</dbReference>
<keyword evidence="2" id="KW-0808">Transferase</keyword>
<reference evidence="2 3" key="1">
    <citation type="submission" date="2018-08" db="EMBL/GenBank/DDBJ databases">
        <title>The multiple taxonomic identification of Sphingomonas gilva.</title>
        <authorList>
            <person name="Zhu D."/>
            <person name="Zheng S."/>
        </authorList>
    </citation>
    <scope>NUCLEOTIDE SEQUENCE [LARGE SCALE GENOMIC DNA]</scope>
    <source>
        <strain evidence="2 3">ZDH117</strain>
    </source>
</reference>
<feature type="domain" description="N-acetyltransferase" evidence="1">
    <location>
        <begin position="11"/>
        <end position="146"/>
    </location>
</feature>
<dbReference type="Pfam" id="PF13302">
    <property type="entry name" value="Acetyltransf_3"/>
    <property type="match status" value="1"/>
</dbReference>
<evidence type="ECO:0000313" key="2">
    <source>
        <dbReference type="EMBL" id="RHW19041.1"/>
    </source>
</evidence>
<dbReference type="Proteomes" id="UP000266693">
    <property type="component" value="Unassembled WGS sequence"/>
</dbReference>
<dbReference type="Gene3D" id="3.40.630.30">
    <property type="match status" value="1"/>
</dbReference>
<gene>
    <name evidence="2" type="ORF">D1610_02610</name>
</gene>
<protein>
    <submittedName>
        <fullName evidence="2">N-acetyltransferase</fullName>
    </submittedName>
</protein>
<evidence type="ECO:0000313" key="3">
    <source>
        <dbReference type="Proteomes" id="UP000266693"/>
    </source>
</evidence>
<dbReference type="InterPro" id="IPR000182">
    <property type="entry name" value="GNAT_dom"/>
</dbReference>
<dbReference type="EMBL" id="QWLV01000001">
    <property type="protein sequence ID" value="RHW19041.1"/>
    <property type="molecule type" value="Genomic_DNA"/>
</dbReference>
<accession>A0A396RZ74</accession>
<name>A0A396RZ74_9SPHN</name>
<sequence>MINGPVLVTERLILRPPGPEDLDGWAIMSAEEETMRYIGGTQGRAGAWRSLCAMAGAWHIRGYAMFSMIERATGEWVGRLGPWQPEGWPGTEVGWGVRAKFAGKGYAYEGAAATMDFAVDRLGFETIIHTIEAANVRSVALARRLGSTNLGPTRLPEPYADLVIDAWGQTADQWRARRRA</sequence>
<dbReference type="AlphaFoldDB" id="A0A396RZ74"/>
<proteinExistence type="predicted"/>
<dbReference type="OrthoDB" id="6293260at2"/>
<dbReference type="InterPro" id="IPR051531">
    <property type="entry name" value="N-acetyltransferase"/>
</dbReference>
<dbReference type="SUPFAM" id="SSF55729">
    <property type="entry name" value="Acyl-CoA N-acyltransferases (Nat)"/>
    <property type="match status" value="1"/>
</dbReference>
<dbReference type="GO" id="GO:0016747">
    <property type="term" value="F:acyltransferase activity, transferring groups other than amino-acyl groups"/>
    <property type="evidence" value="ECO:0007669"/>
    <property type="project" value="InterPro"/>
</dbReference>
<dbReference type="PANTHER" id="PTHR43792:SF1">
    <property type="entry name" value="N-ACETYLTRANSFERASE DOMAIN-CONTAINING PROTEIN"/>
    <property type="match status" value="1"/>
</dbReference>